<comment type="similarity">
    <text evidence="3">Belongs to the Gfo/Idh/MocA family.</text>
</comment>
<feature type="domain" description="Gfo/Idh/MocA-like oxidoreductase C-terminal" evidence="6">
    <location>
        <begin position="142"/>
        <end position="320"/>
    </location>
</feature>
<dbReference type="Proteomes" id="UP000017668">
    <property type="component" value="Unassembled WGS sequence"/>
</dbReference>
<dbReference type="InterPro" id="IPR050424">
    <property type="entry name" value="Gfo-Idh-MocA_inositol_DH"/>
</dbReference>
<comment type="catalytic activity">
    <reaction evidence="3">
        <text>myo-inositol + NAD(+) = scyllo-inosose + NADH + H(+)</text>
        <dbReference type="Rhea" id="RHEA:16949"/>
        <dbReference type="ChEBI" id="CHEBI:15378"/>
        <dbReference type="ChEBI" id="CHEBI:17268"/>
        <dbReference type="ChEBI" id="CHEBI:17811"/>
        <dbReference type="ChEBI" id="CHEBI:57540"/>
        <dbReference type="ChEBI" id="CHEBI:57945"/>
        <dbReference type="EC" id="1.1.1.18"/>
    </reaction>
</comment>
<evidence type="ECO:0000256" key="3">
    <source>
        <dbReference type="HAMAP-Rule" id="MF_01671"/>
    </source>
</evidence>
<reference evidence="7 8" key="1">
    <citation type="journal article" date="2013" name="Genome Announc.">
        <title>Genome Sequence of Rhizobium lupini HPC(L) Isolated from Saline Desert Soil, Kutch (Gujarat).</title>
        <authorList>
            <person name="Agarwal L."/>
            <person name="Purohit H.J."/>
        </authorList>
    </citation>
    <scope>NUCLEOTIDE SEQUENCE [LARGE SCALE GENOMIC DNA]</scope>
    <source>
        <strain evidence="8">HPC(L)</strain>
    </source>
</reference>
<dbReference type="HAMAP" id="MF_01671">
    <property type="entry name" value="IolG"/>
    <property type="match status" value="1"/>
</dbReference>
<protein>
    <recommendedName>
        <fullName evidence="3">Inositol 2-dehydrogenase</fullName>
        <ecNumber evidence="3">1.1.1.18</ecNumber>
    </recommendedName>
    <alternativeName>
        <fullName evidence="3">Myo-inositol 2-dehydrogenase</fullName>
        <shortName evidence="3">MI 2-dehydrogenase</shortName>
    </alternativeName>
</protein>
<dbReference type="SUPFAM" id="SSF51735">
    <property type="entry name" value="NAD(P)-binding Rossmann-fold domains"/>
    <property type="match status" value="1"/>
</dbReference>
<comment type="function">
    <text evidence="3">Involved in the oxidation of myo-inositol (MI) to 2-keto-myo-inositol (2KMI or 2-inosose).</text>
</comment>
<dbReference type="Gene3D" id="3.30.360.10">
    <property type="entry name" value="Dihydrodipicolinate Reductase, domain 2"/>
    <property type="match status" value="1"/>
</dbReference>
<accession>A0ABN0HG97</accession>
<keyword evidence="2 3" id="KW-0520">NAD</keyword>
<dbReference type="EMBL" id="AMQQ01000038">
    <property type="protein sequence ID" value="EKJ93524.1"/>
    <property type="molecule type" value="Genomic_DNA"/>
</dbReference>
<dbReference type="Pfam" id="PF02894">
    <property type="entry name" value="GFO_IDH_MocA_C"/>
    <property type="match status" value="1"/>
</dbReference>
<dbReference type="InterPro" id="IPR036291">
    <property type="entry name" value="NAD(P)-bd_dom_sf"/>
</dbReference>
<comment type="caution">
    <text evidence="7">The sequence shown here is derived from an EMBL/GenBank/DDBJ whole genome shotgun (WGS) entry which is preliminary data.</text>
</comment>
<dbReference type="InterPro" id="IPR000683">
    <property type="entry name" value="Gfo/Idh/MocA-like_OxRdtase_N"/>
</dbReference>
<dbReference type="Gene3D" id="3.40.50.720">
    <property type="entry name" value="NAD(P)-binding Rossmann-like Domain"/>
    <property type="match status" value="1"/>
</dbReference>
<dbReference type="EC" id="1.1.1.18" evidence="3"/>
<gene>
    <name evidence="3" type="primary">iolG</name>
    <name evidence="7" type="ORF">C241_23935</name>
</gene>
<evidence type="ECO:0000313" key="7">
    <source>
        <dbReference type="EMBL" id="EKJ93524.1"/>
    </source>
</evidence>
<proteinExistence type="inferred from homology"/>
<dbReference type="PANTHER" id="PTHR43593">
    <property type="match status" value="1"/>
</dbReference>
<feature type="region of interest" description="Disordered" evidence="4">
    <location>
        <begin position="360"/>
        <end position="439"/>
    </location>
</feature>
<evidence type="ECO:0000313" key="8">
    <source>
        <dbReference type="Proteomes" id="UP000017668"/>
    </source>
</evidence>
<dbReference type="SUPFAM" id="SSF55347">
    <property type="entry name" value="Glyceraldehyde-3-phosphate dehydrogenase-like, C-terminal domain"/>
    <property type="match status" value="1"/>
</dbReference>
<dbReference type="InterPro" id="IPR004104">
    <property type="entry name" value="Gfo/Idh/MocA-like_OxRdtase_C"/>
</dbReference>
<keyword evidence="1 3" id="KW-0560">Oxidoreductase</keyword>
<evidence type="ECO:0000256" key="4">
    <source>
        <dbReference type="SAM" id="MobiDB-lite"/>
    </source>
</evidence>
<dbReference type="Pfam" id="PF01408">
    <property type="entry name" value="GFO_IDH_MocA"/>
    <property type="match status" value="1"/>
</dbReference>
<dbReference type="PANTHER" id="PTHR43593:SF1">
    <property type="entry name" value="INOSITOL 2-DEHYDROGENASE"/>
    <property type="match status" value="1"/>
</dbReference>
<comment type="subunit">
    <text evidence="3">Homotetramer.</text>
</comment>
<feature type="domain" description="Gfo/Idh/MocA-like oxidoreductase N-terminal" evidence="5">
    <location>
        <begin position="3"/>
        <end position="125"/>
    </location>
</feature>
<evidence type="ECO:0000256" key="1">
    <source>
        <dbReference type="ARBA" id="ARBA00023002"/>
    </source>
</evidence>
<sequence length="439" mass="47617">MTVKIGVIGTGAIGRDHARRINEVLGGAKVVALSDVNRASAEAVKKDIAPDAAIFATGEELIASADVDALLVTSWGATHEQYVLAAIAAGKPCFCEKPLATTAEGAKRIVDAEVAHGKRLVQVGFMRRYDAGYVALKKTVDTMIGAPIMVHAAHRNPTVPKQYVTPMAIHDTMIHEIDVLRWLLDDDYVSARVLFPRAAARSHAKLRDPQIVILETARGTIIDVEIFVNCHYGYDIQCQVVGEDGIASLPEPMAIQTRLGAKLQNDILTDWKDRFIASYDVELQDFIHAAAKGTASGPNSWDGYVAAITSDACVAAQETDGAASQSGFPPVPPFISEVFHAFCHQPHHRPGAFARGLLPDRARTRPHRGRDPQRLAGYCRYGDTGAGEGGGRQGRRDDHLHQRALSLQRLVGRPAAARRRHGRLRRGERCKSAGHVPAQ</sequence>
<evidence type="ECO:0000256" key="2">
    <source>
        <dbReference type="ARBA" id="ARBA00023027"/>
    </source>
</evidence>
<feature type="compositionally biased region" description="Basic and acidic residues" evidence="4">
    <location>
        <begin position="360"/>
        <end position="373"/>
    </location>
</feature>
<evidence type="ECO:0000259" key="5">
    <source>
        <dbReference type="Pfam" id="PF01408"/>
    </source>
</evidence>
<organism evidence="7 8">
    <name type="scientific">Bradyrhizobium lupini HPC(L)</name>
    <dbReference type="NCBI Taxonomy" id="1229491"/>
    <lineage>
        <taxon>Bacteria</taxon>
        <taxon>Pseudomonadati</taxon>
        <taxon>Pseudomonadota</taxon>
        <taxon>Alphaproteobacteria</taxon>
        <taxon>Hyphomicrobiales</taxon>
        <taxon>Nitrobacteraceae</taxon>
        <taxon>Bradyrhizobium</taxon>
    </lineage>
</organism>
<dbReference type="InterPro" id="IPR023794">
    <property type="entry name" value="MI/DCI_dehydrogenase"/>
</dbReference>
<keyword evidence="8" id="KW-1185">Reference proteome</keyword>
<evidence type="ECO:0000259" key="6">
    <source>
        <dbReference type="Pfam" id="PF02894"/>
    </source>
</evidence>
<name>A0ABN0HG97_RHILU</name>